<feature type="coiled-coil region" evidence="3">
    <location>
        <begin position="40"/>
        <end position="67"/>
    </location>
</feature>
<evidence type="ECO:0000313" key="5">
    <source>
        <dbReference type="Ensembl" id="ENSNNAP00000025150.1"/>
    </source>
</evidence>
<dbReference type="PANTHER" id="PTHR22640:SF2">
    <property type="entry name" value="STRUCTURAL MAINTENANCE OF CHROMOSOMES FLEXIBLE HINGE DOMAIN-CONTAINING PROTEIN 1"/>
    <property type="match status" value="1"/>
</dbReference>
<dbReference type="GeneTree" id="ENSGT00390000006950"/>
<dbReference type="Ensembl" id="ENSNNAT00000026363.1">
    <property type="protein sequence ID" value="ENSNNAP00000025150.1"/>
    <property type="gene ID" value="ENSNNAG00000016346.1"/>
</dbReference>
<dbReference type="SMART" id="SM00968">
    <property type="entry name" value="SMC_hinge"/>
    <property type="match status" value="1"/>
</dbReference>
<dbReference type="AlphaFoldDB" id="A0A8C6Y744"/>
<sequence length="428" mass="48477">MFCNDYKVQQRMAKLTKEKDSLSKSIKEYTDWFDSKVQHIATVECQVKEAMRKESQLKNELNGHRIDMPEANVLEHIDSLIKGMAVQENVLKQHRRKCTHDDYPKSNQDILGKISHLAQIEDDEVAKVISWHLASDMDCVVTLTTAAARRIFDETKGTQQVLPLDSIYKKNLPDWNRPLPHLQNKGNSFSPIGNPVFARNLLIFPEHMENCKIVFGVLLGNTIIIDNLEAAIQYRKEVVKTTDCPTLLTRKGDIIRSNGKFGGLPNKAPPIEKLRGMVFGAPLPPDYHIICQQIDLLQQYRAAFLQCNEVKNELEELQSNNIVEMGKKEELDEMKEKLASVEQKLGMISSNQRNELPSHSEVHDMPVPLNQAEIGREIRCPHRFVYQVMGRGWWDGKQAQCMQGSSGGDGGKIGRGNCTVAAVGHRDK</sequence>
<feature type="domain" description="SMC hinge" evidence="4">
    <location>
        <begin position="108"/>
        <end position="235"/>
    </location>
</feature>
<reference evidence="5" key="2">
    <citation type="submission" date="2025-09" db="UniProtKB">
        <authorList>
            <consortium name="Ensembl"/>
        </authorList>
    </citation>
    <scope>IDENTIFICATION</scope>
</reference>
<dbReference type="InterPro" id="IPR038892">
    <property type="entry name" value="SMCHD1"/>
</dbReference>
<evidence type="ECO:0000256" key="3">
    <source>
        <dbReference type="SAM" id="Coils"/>
    </source>
</evidence>
<dbReference type="GO" id="GO:0006302">
    <property type="term" value="P:double-strand break repair"/>
    <property type="evidence" value="ECO:0007669"/>
    <property type="project" value="InterPro"/>
</dbReference>
<comment type="subcellular location">
    <subcellularLocation>
        <location evidence="1">Chromosome</location>
    </subcellularLocation>
</comment>
<dbReference type="Pfam" id="PF06470">
    <property type="entry name" value="SMC_hinge"/>
    <property type="match status" value="1"/>
</dbReference>
<dbReference type="InterPro" id="IPR010935">
    <property type="entry name" value="SMC_hinge"/>
</dbReference>
<evidence type="ECO:0000259" key="4">
    <source>
        <dbReference type="SMART" id="SM00968"/>
    </source>
</evidence>
<protein>
    <recommendedName>
        <fullName evidence="4">SMC hinge domain-containing protein</fullName>
    </recommendedName>
</protein>
<accession>A0A8C6Y744</accession>
<dbReference type="Proteomes" id="UP000694559">
    <property type="component" value="Unplaced"/>
</dbReference>
<evidence type="ECO:0000313" key="6">
    <source>
        <dbReference type="Proteomes" id="UP000694559"/>
    </source>
</evidence>
<feature type="coiled-coil region" evidence="3">
    <location>
        <begin position="300"/>
        <end position="351"/>
    </location>
</feature>
<dbReference type="SUPFAM" id="SSF75553">
    <property type="entry name" value="Smc hinge domain"/>
    <property type="match status" value="1"/>
</dbReference>
<organism evidence="5 6">
    <name type="scientific">Naja naja</name>
    <name type="common">Indian cobra</name>
    <dbReference type="NCBI Taxonomy" id="35670"/>
    <lineage>
        <taxon>Eukaryota</taxon>
        <taxon>Metazoa</taxon>
        <taxon>Chordata</taxon>
        <taxon>Craniata</taxon>
        <taxon>Vertebrata</taxon>
        <taxon>Euteleostomi</taxon>
        <taxon>Lepidosauria</taxon>
        <taxon>Squamata</taxon>
        <taxon>Bifurcata</taxon>
        <taxon>Unidentata</taxon>
        <taxon>Episquamata</taxon>
        <taxon>Toxicofera</taxon>
        <taxon>Serpentes</taxon>
        <taxon>Colubroidea</taxon>
        <taxon>Elapidae</taxon>
        <taxon>Elapinae</taxon>
        <taxon>Naja</taxon>
    </lineage>
</organism>
<evidence type="ECO:0000256" key="2">
    <source>
        <dbReference type="ARBA" id="ARBA00022454"/>
    </source>
</evidence>
<evidence type="ECO:0000256" key="1">
    <source>
        <dbReference type="ARBA" id="ARBA00004286"/>
    </source>
</evidence>
<dbReference type="Gene3D" id="1.20.1060.20">
    <property type="match status" value="1"/>
</dbReference>
<dbReference type="Gene3D" id="3.30.70.1620">
    <property type="match status" value="1"/>
</dbReference>
<dbReference type="GO" id="GO:0051276">
    <property type="term" value="P:chromosome organization"/>
    <property type="evidence" value="ECO:0007669"/>
    <property type="project" value="InterPro"/>
</dbReference>
<dbReference type="PANTHER" id="PTHR22640">
    <property type="entry name" value="STRUCTURAL MAINTENANCE OF CHROMOSOMES FLEXIBLE HINGE DOMAIN-CONTAINING PROTEIN 1"/>
    <property type="match status" value="1"/>
</dbReference>
<reference evidence="5" key="1">
    <citation type="submission" date="2025-08" db="UniProtKB">
        <authorList>
            <consortium name="Ensembl"/>
        </authorList>
    </citation>
    <scope>IDENTIFICATION</scope>
</reference>
<dbReference type="GO" id="GO:0005694">
    <property type="term" value="C:chromosome"/>
    <property type="evidence" value="ECO:0007669"/>
    <property type="project" value="UniProtKB-SubCell"/>
</dbReference>
<keyword evidence="6" id="KW-1185">Reference proteome</keyword>
<proteinExistence type="predicted"/>
<keyword evidence="2" id="KW-0158">Chromosome</keyword>
<dbReference type="GO" id="GO:0005524">
    <property type="term" value="F:ATP binding"/>
    <property type="evidence" value="ECO:0007669"/>
    <property type="project" value="InterPro"/>
</dbReference>
<name>A0A8C6Y744_NAJNA</name>
<keyword evidence="3" id="KW-0175">Coiled coil</keyword>
<dbReference type="InterPro" id="IPR036277">
    <property type="entry name" value="SMC_hinge_sf"/>
</dbReference>